<dbReference type="EMBL" id="WERV01000004">
    <property type="protein sequence ID" value="MDV7715285.1"/>
    <property type="molecule type" value="Genomic_DNA"/>
</dbReference>
<comment type="caution">
    <text evidence="1">The sequence shown here is derived from an EMBL/GenBank/DDBJ whole genome shotgun (WGS) entry which is preliminary data.</text>
</comment>
<gene>
    <name evidence="1" type="ORF">GA838_05875</name>
</gene>
<evidence type="ECO:0000313" key="1">
    <source>
        <dbReference type="EMBL" id="MDV7715285.1"/>
    </source>
</evidence>
<organism evidence="1 2">
    <name type="scientific">Oenococcus oeni</name>
    <name type="common">Leuconostoc oenos</name>
    <dbReference type="NCBI Taxonomy" id="1247"/>
    <lineage>
        <taxon>Bacteria</taxon>
        <taxon>Bacillati</taxon>
        <taxon>Bacillota</taxon>
        <taxon>Bacilli</taxon>
        <taxon>Lactobacillales</taxon>
        <taxon>Lactobacillaceae</taxon>
        <taxon>Oenococcus</taxon>
    </lineage>
</organism>
<proteinExistence type="predicted"/>
<dbReference type="RefSeq" id="WP_317768256.1">
    <property type="nucleotide sequence ID" value="NZ_WERV01000004.1"/>
</dbReference>
<protein>
    <recommendedName>
        <fullName evidence="3">Prophage protein</fullName>
    </recommendedName>
</protein>
<sequence length="133" mass="14634">MVKKATKSLQFGGLTLELKITSRDVLNIEKRLGKSMMSLFMSGDGSMKLPPLNEMLIVLQGSNQTHGVSDSDILKAFGKYFDDEGHSPMELFSVLTDLFQDSGFFGKKDSASKTVLESVPVLDNQPKEDSDLL</sequence>
<dbReference type="Proteomes" id="UP001281024">
    <property type="component" value="Unassembled WGS sequence"/>
</dbReference>
<evidence type="ECO:0000313" key="2">
    <source>
        <dbReference type="Proteomes" id="UP001281024"/>
    </source>
</evidence>
<accession>A0AAJ2P2F1</accession>
<dbReference type="AlphaFoldDB" id="A0AAJ2P2F1"/>
<evidence type="ECO:0008006" key="3">
    <source>
        <dbReference type="Google" id="ProtNLM"/>
    </source>
</evidence>
<reference evidence="1" key="1">
    <citation type="submission" date="2019-10" db="EMBL/GenBank/DDBJ databases">
        <title>Malate fermentation in French cider.</title>
        <authorList>
            <person name="Cousin F.J."/>
            <person name="Medina Fernandez S."/>
            <person name="Misery B."/>
            <person name="Laplace J.-M."/>
            <person name="Cretenet M."/>
        </authorList>
    </citation>
    <scope>NUCLEOTIDE SEQUENCE</scope>
    <source>
        <strain evidence="1">UCMA15129</strain>
    </source>
</reference>
<dbReference type="InterPro" id="IPR046078">
    <property type="entry name" value="DUF6096"/>
</dbReference>
<dbReference type="Pfam" id="PF19591">
    <property type="entry name" value="DUF6096"/>
    <property type="match status" value="1"/>
</dbReference>
<name>A0AAJ2P2F1_OENOE</name>